<dbReference type="EMBL" id="LGTE01000001">
    <property type="protein sequence ID" value="KNZ71032.1"/>
    <property type="molecule type" value="Genomic_DNA"/>
</dbReference>
<proteinExistence type="predicted"/>
<accession>A0A0L6W626</accession>
<sequence>MITVTGKAQEELKKVLDEHGADIIRVFIDGFG</sequence>
<organism evidence="1 2">
    <name type="scientific">Thermincola ferriacetica</name>
    <dbReference type="NCBI Taxonomy" id="281456"/>
    <lineage>
        <taxon>Bacteria</taxon>
        <taxon>Bacillati</taxon>
        <taxon>Bacillota</taxon>
        <taxon>Clostridia</taxon>
        <taxon>Eubacteriales</taxon>
        <taxon>Thermincolaceae</taxon>
        <taxon>Thermincola</taxon>
    </lineage>
</organism>
<comment type="caution">
    <text evidence="1">The sequence shown here is derived from an EMBL/GenBank/DDBJ whole genome shotgun (WGS) entry which is preliminary data.</text>
</comment>
<dbReference type="Proteomes" id="UP000037175">
    <property type="component" value="Unassembled WGS sequence"/>
</dbReference>
<protein>
    <submittedName>
        <fullName evidence="1">Uncharacterized protein</fullName>
    </submittedName>
</protein>
<name>A0A0L6W626_9FIRM</name>
<reference evidence="2" key="1">
    <citation type="submission" date="2015-07" db="EMBL/GenBank/DDBJ databases">
        <title>Complete Genome of Thermincola ferriacetica strain Z-0001T.</title>
        <authorList>
            <person name="Lusk B."/>
            <person name="Badalamenti J.P."/>
            <person name="Parameswaran P."/>
            <person name="Bond D.R."/>
            <person name="Torres C.I."/>
        </authorList>
    </citation>
    <scope>NUCLEOTIDE SEQUENCE [LARGE SCALE GENOMIC DNA]</scope>
    <source>
        <strain evidence="2">Z-0001</strain>
    </source>
</reference>
<keyword evidence="2" id="KW-1185">Reference proteome</keyword>
<evidence type="ECO:0000313" key="1">
    <source>
        <dbReference type="EMBL" id="KNZ71032.1"/>
    </source>
</evidence>
<gene>
    <name evidence="1" type="ORF">Tfer_0102</name>
</gene>
<evidence type="ECO:0000313" key="2">
    <source>
        <dbReference type="Proteomes" id="UP000037175"/>
    </source>
</evidence>
<dbReference type="AlphaFoldDB" id="A0A0L6W626"/>